<dbReference type="AlphaFoldDB" id="A0A9D4I6I2"/>
<proteinExistence type="predicted"/>
<keyword evidence="1" id="KW-1133">Transmembrane helix</keyword>
<evidence type="ECO:0000256" key="1">
    <source>
        <dbReference type="SAM" id="Phobius"/>
    </source>
</evidence>
<dbReference type="EMBL" id="JAIWYP010000010">
    <property type="protein sequence ID" value="KAH3749994.1"/>
    <property type="molecule type" value="Genomic_DNA"/>
</dbReference>
<evidence type="ECO:0000313" key="2">
    <source>
        <dbReference type="EMBL" id="KAH3749994.1"/>
    </source>
</evidence>
<sequence length="78" mass="9144">MFSDQTNRKPTILIAKEWDVRQLNMDGTVYGSEGAYWLKPAQKAETLDFDYRDKKICWVYLNIFSTVIIITIKFAGYI</sequence>
<reference evidence="2" key="1">
    <citation type="journal article" date="2019" name="bioRxiv">
        <title>The Genome of the Zebra Mussel, Dreissena polymorpha: A Resource for Invasive Species Research.</title>
        <authorList>
            <person name="McCartney M.A."/>
            <person name="Auch B."/>
            <person name="Kono T."/>
            <person name="Mallez S."/>
            <person name="Zhang Y."/>
            <person name="Obille A."/>
            <person name="Becker A."/>
            <person name="Abrahante J.E."/>
            <person name="Garbe J."/>
            <person name="Badalamenti J.P."/>
            <person name="Herman A."/>
            <person name="Mangelson H."/>
            <person name="Liachko I."/>
            <person name="Sullivan S."/>
            <person name="Sone E.D."/>
            <person name="Koren S."/>
            <person name="Silverstein K.A.T."/>
            <person name="Beckman K.B."/>
            <person name="Gohl D.M."/>
        </authorList>
    </citation>
    <scope>NUCLEOTIDE SEQUENCE</scope>
    <source>
        <strain evidence="2">Duluth1</strain>
        <tissue evidence="2">Whole animal</tissue>
    </source>
</reference>
<feature type="transmembrane region" description="Helical" evidence="1">
    <location>
        <begin position="57"/>
        <end position="77"/>
    </location>
</feature>
<keyword evidence="1" id="KW-0472">Membrane</keyword>
<protein>
    <submittedName>
        <fullName evidence="2">Uncharacterized protein</fullName>
    </submittedName>
</protein>
<reference evidence="2" key="2">
    <citation type="submission" date="2020-11" db="EMBL/GenBank/DDBJ databases">
        <authorList>
            <person name="McCartney M.A."/>
            <person name="Auch B."/>
            <person name="Kono T."/>
            <person name="Mallez S."/>
            <person name="Becker A."/>
            <person name="Gohl D.M."/>
            <person name="Silverstein K.A.T."/>
            <person name="Koren S."/>
            <person name="Bechman K.B."/>
            <person name="Herman A."/>
            <person name="Abrahante J.E."/>
            <person name="Garbe J."/>
        </authorList>
    </citation>
    <scope>NUCLEOTIDE SEQUENCE</scope>
    <source>
        <strain evidence="2">Duluth1</strain>
        <tissue evidence="2">Whole animal</tissue>
    </source>
</reference>
<comment type="caution">
    <text evidence="2">The sequence shown here is derived from an EMBL/GenBank/DDBJ whole genome shotgun (WGS) entry which is preliminary data.</text>
</comment>
<evidence type="ECO:0000313" key="3">
    <source>
        <dbReference type="Proteomes" id="UP000828390"/>
    </source>
</evidence>
<name>A0A9D4I6I2_DREPO</name>
<keyword evidence="1" id="KW-0812">Transmembrane</keyword>
<accession>A0A9D4I6I2</accession>
<organism evidence="2 3">
    <name type="scientific">Dreissena polymorpha</name>
    <name type="common">Zebra mussel</name>
    <name type="synonym">Mytilus polymorpha</name>
    <dbReference type="NCBI Taxonomy" id="45954"/>
    <lineage>
        <taxon>Eukaryota</taxon>
        <taxon>Metazoa</taxon>
        <taxon>Spiralia</taxon>
        <taxon>Lophotrochozoa</taxon>
        <taxon>Mollusca</taxon>
        <taxon>Bivalvia</taxon>
        <taxon>Autobranchia</taxon>
        <taxon>Heteroconchia</taxon>
        <taxon>Euheterodonta</taxon>
        <taxon>Imparidentia</taxon>
        <taxon>Neoheterodontei</taxon>
        <taxon>Myida</taxon>
        <taxon>Dreissenoidea</taxon>
        <taxon>Dreissenidae</taxon>
        <taxon>Dreissena</taxon>
    </lineage>
</organism>
<keyword evidence="3" id="KW-1185">Reference proteome</keyword>
<dbReference type="Proteomes" id="UP000828390">
    <property type="component" value="Unassembled WGS sequence"/>
</dbReference>
<gene>
    <name evidence="2" type="ORF">DPMN_184510</name>
</gene>